<accession>A0A1I4YVX0</accession>
<sequence length="283" mass="34167">MDKIFRFYKTINSNSELEFLIVDLYISYFQYLKSERIEYSYTFEDNFFKILKGNDKPLFKSYEEILKEYIDEENNRLKDFLSKTSLSVEIDNENFINRLEREFQKLINDNYLFYNEYPFIYESLNKIISYVNEFLIPIGRDKLCIDASRIIYNQKLDSHKLVRDIFSYLNSNNEQGNLILHKEDYEYLLEKIDYLIIEDKVPSIERKLNPDISLDTISFTFWVLHKELFTTKIIRKSFIETLQLLFINFENQELGSIKKQFGSKTRVTNRKILPQIITNHLPI</sequence>
<organism evidence="1 2">
    <name type="scientific">Algoriella xinjiangensis</name>
    <dbReference type="NCBI Taxonomy" id="684065"/>
    <lineage>
        <taxon>Bacteria</taxon>
        <taxon>Pseudomonadati</taxon>
        <taxon>Bacteroidota</taxon>
        <taxon>Flavobacteriia</taxon>
        <taxon>Flavobacteriales</taxon>
        <taxon>Weeksellaceae</taxon>
        <taxon>Algoriella</taxon>
    </lineage>
</organism>
<gene>
    <name evidence="1" type="ORF">SAMN05421738_11219</name>
</gene>
<protein>
    <submittedName>
        <fullName evidence="1">Uncharacterized protein</fullName>
    </submittedName>
</protein>
<proteinExistence type="predicted"/>
<dbReference type="Proteomes" id="UP000199149">
    <property type="component" value="Unassembled WGS sequence"/>
</dbReference>
<dbReference type="EMBL" id="FOUZ01000012">
    <property type="protein sequence ID" value="SFN42165.1"/>
    <property type="molecule type" value="Genomic_DNA"/>
</dbReference>
<dbReference type="RefSeq" id="WP_092908882.1">
    <property type="nucleotide sequence ID" value="NZ_FOUZ01000012.1"/>
</dbReference>
<dbReference type="OrthoDB" id="1446206at2"/>
<dbReference type="AlphaFoldDB" id="A0A1I4YVX0"/>
<keyword evidence="2" id="KW-1185">Reference proteome</keyword>
<evidence type="ECO:0000313" key="2">
    <source>
        <dbReference type="Proteomes" id="UP000199149"/>
    </source>
</evidence>
<evidence type="ECO:0000313" key="1">
    <source>
        <dbReference type="EMBL" id="SFN42165.1"/>
    </source>
</evidence>
<reference evidence="2" key="1">
    <citation type="submission" date="2016-10" db="EMBL/GenBank/DDBJ databases">
        <authorList>
            <person name="Varghese N."/>
            <person name="Submissions S."/>
        </authorList>
    </citation>
    <scope>NUCLEOTIDE SEQUENCE [LARGE SCALE GENOMIC DNA]</scope>
    <source>
        <strain evidence="2">XJ109</strain>
    </source>
</reference>
<dbReference type="STRING" id="684065.SAMN05421738_11219"/>
<name>A0A1I4YVX0_9FLAO</name>